<gene>
    <name evidence="2" type="ORF">PIB30_006386</name>
</gene>
<evidence type="ECO:0000313" key="2">
    <source>
        <dbReference type="EMBL" id="MED6131062.1"/>
    </source>
</evidence>
<reference evidence="2 3" key="1">
    <citation type="journal article" date="2023" name="Plants (Basel)">
        <title>Bridging the Gap: Combining Genomics and Transcriptomics Approaches to Understand Stylosanthes scabra, an Orphan Legume from the Brazilian Caatinga.</title>
        <authorList>
            <person name="Ferreira-Neto J.R.C."/>
            <person name="da Silva M.D."/>
            <person name="Binneck E."/>
            <person name="de Melo N.F."/>
            <person name="da Silva R.H."/>
            <person name="de Melo A.L.T.M."/>
            <person name="Pandolfi V."/>
            <person name="Bustamante F.O."/>
            <person name="Brasileiro-Vidal A.C."/>
            <person name="Benko-Iseppon A.M."/>
        </authorList>
    </citation>
    <scope>NUCLEOTIDE SEQUENCE [LARGE SCALE GENOMIC DNA]</scope>
    <source>
        <tissue evidence="2">Leaves</tissue>
    </source>
</reference>
<accession>A0ABU6S3S2</accession>
<organism evidence="2 3">
    <name type="scientific">Stylosanthes scabra</name>
    <dbReference type="NCBI Taxonomy" id="79078"/>
    <lineage>
        <taxon>Eukaryota</taxon>
        <taxon>Viridiplantae</taxon>
        <taxon>Streptophyta</taxon>
        <taxon>Embryophyta</taxon>
        <taxon>Tracheophyta</taxon>
        <taxon>Spermatophyta</taxon>
        <taxon>Magnoliopsida</taxon>
        <taxon>eudicotyledons</taxon>
        <taxon>Gunneridae</taxon>
        <taxon>Pentapetalae</taxon>
        <taxon>rosids</taxon>
        <taxon>fabids</taxon>
        <taxon>Fabales</taxon>
        <taxon>Fabaceae</taxon>
        <taxon>Papilionoideae</taxon>
        <taxon>50 kb inversion clade</taxon>
        <taxon>dalbergioids sensu lato</taxon>
        <taxon>Dalbergieae</taxon>
        <taxon>Pterocarpus clade</taxon>
        <taxon>Stylosanthes</taxon>
    </lineage>
</organism>
<dbReference type="EMBL" id="JASCZI010060428">
    <property type="protein sequence ID" value="MED6131062.1"/>
    <property type="molecule type" value="Genomic_DNA"/>
</dbReference>
<proteinExistence type="predicted"/>
<name>A0ABU6S3S2_9FABA</name>
<sequence length="161" mass="17554">MNQIGSVIEYFFAFLSYAQKINSYYGSTRISQSKSRNSISSSFTNSNPEALYQMQTLGQLIGMRQWMPLLNRQKGTHRPPPKPPNFTSDGGKDLRSLAHEIGSTTQSDGVEGLVASSGADAVAEGKVKAMPKAKRLQIKSTVALLVTPPMQHRAAPRSALQ</sequence>
<evidence type="ECO:0000313" key="3">
    <source>
        <dbReference type="Proteomes" id="UP001341840"/>
    </source>
</evidence>
<evidence type="ECO:0000256" key="1">
    <source>
        <dbReference type="SAM" id="MobiDB-lite"/>
    </source>
</evidence>
<feature type="region of interest" description="Disordered" evidence="1">
    <location>
        <begin position="69"/>
        <end position="97"/>
    </location>
</feature>
<dbReference type="Proteomes" id="UP001341840">
    <property type="component" value="Unassembled WGS sequence"/>
</dbReference>
<comment type="caution">
    <text evidence="2">The sequence shown here is derived from an EMBL/GenBank/DDBJ whole genome shotgun (WGS) entry which is preliminary data.</text>
</comment>
<keyword evidence="3" id="KW-1185">Reference proteome</keyword>
<protein>
    <submittedName>
        <fullName evidence="2">Uncharacterized protein</fullName>
    </submittedName>
</protein>